<keyword evidence="5" id="KW-0175">Coiled coil</keyword>
<comment type="caution">
    <text evidence="10">The sequence shown here is derived from an EMBL/GenBank/DDBJ whole genome shotgun (WGS) entry which is preliminary data.</text>
</comment>
<name>A0A562PQ25_9FLAO</name>
<comment type="subcellular location">
    <subcellularLocation>
        <location evidence="1">Membrane</location>
        <topology evidence="1">Single-pass membrane protein</topology>
    </subcellularLocation>
</comment>
<dbReference type="RefSeq" id="WP_167400509.1">
    <property type="nucleotide sequence ID" value="NZ_QQBA01000009.1"/>
</dbReference>
<evidence type="ECO:0000256" key="4">
    <source>
        <dbReference type="ARBA" id="ARBA00023136"/>
    </source>
</evidence>
<evidence type="ECO:0000313" key="11">
    <source>
        <dbReference type="Proteomes" id="UP000254518"/>
    </source>
</evidence>
<evidence type="ECO:0000256" key="2">
    <source>
        <dbReference type="ARBA" id="ARBA00022692"/>
    </source>
</evidence>
<dbReference type="AlphaFoldDB" id="A0A562PQ25"/>
<dbReference type="GO" id="GO:0016020">
    <property type="term" value="C:membrane"/>
    <property type="evidence" value="ECO:0007669"/>
    <property type="project" value="UniProtKB-SubCell"/>
</dbReference>
<reference evidence="9 11" key="2">
    <citation type="submission" date="2018-07" db="EMBL/GenBank/DDBJ databases">
        <title>Genomic Encyclopedia of Type Strains, Phase IV (KMG-IV): sequencing the most valuable type-strain genomes for metagenomic binning, comparative biology and taxonomic classification.</title>
        <authorList>
            <person name="Goeker M."/>
        </authorList>
    </citation>
    <scope>NUCLEOTIDE SEQUENCE [LARGE SCALE GENOMIC DNA]</scope>
    <source>
        <strain evidence="9 11">DSM 19728</strain>
    </source>
</reference>
<evidence type="ECO:0000256" key="3">
    <source>
        <dbReference type="ARBA" id="ARBA00022989"/>
    </source>
</evidence>
<dbReference type="Pfam" id="PF26002">
    <property type="entry name" value="Beta-barrel_AprE"/>
    <property type="match status" value="1"/>
</dbReference>
<protein>
    <submittedName>
        <fullName evidence="10">HlyD family secretion protein</fullName>
    </submittedName>
</protein>
<dbReference type="PANTHER" id="PTHR30386:SF26">
    <property type="entry name" value="TRANSPORT PROTEIN COMB"/>
    <property type="match status" value="1"/>
</dbReference>
<dbReference type="InterPro" id="IPR058625">
    <property type="entry name" value="MdtA-like_BSH"/>
</dbReference>
<keyword evidence="3 6" id="KW-1133">Transmembrane helix</keyword>
<feature type="transmembrane region" description="Helical" evidence="6">
    <location>
        <begin position="23"/>
        <end position="43"/>
    </location>
</feature>
<dbReference type="SUPFAM" id="SSF111369">
    <property type="entry name" value="HlyD-like secretion proteins"/>
    <property type="match status" value="1"/>
</dbReference>
<accession>A0A562PQ25</accession>
<organism evidence="10 12">
    <name type="scientific">Flavobacterium glaciei</name>
    <dbReference type="NCBI Taxonomy" id="386300"/>
    <lineage>
        <taxon>Bacteria</taxon>
        <taxon>Pseudomonadati</taxon>
        <taxon>Bacteroidota</taxon>
        <taxon>Flavobacteriia</taxon>
        <taxon>Flavobacteriales</taxon>
        <taxon>Flavobacteriaceae</taxon>
        <taxon>Flavobacterium</taxon>
    </lineage>
</organism>
<dbReference type="EMBL" id="VLKX01000009">
    <property type="protein sequence ID" value="TWI46478.1"/>
    <property type="molecule type" value="Genomic_DNA"/>
</dbReference>
<keyword evidence="2 6" id="KW-0812">Transmembrane</keyword>
<evidence type="ECO:0000256" key="1">
    <source>
        <dbReference type="ARBA" id="ARBA00004167"/>
    </source>
</evidence>
<evidence type="ECO:0000313" key="10">
    <source>
        <dbReference type="EMBL" id="TWI46478.1"/>
    </source>
</evidence>
<dbReference type="Proteomes" id="UP000321392">
    <property type="component" value="Unassembled WGS sequence"/>
</dbReference>
<dbReference type="PANTHER" id="PTHR30386">
    <property type="entry name" value="MEMBRANE FUSION SUBUNIT OF EMRAB-TOLC MULTIDRUG EFFLUX PUMP"/>
    <property type="match status" value="1"/>
</dbReference>
<feature type="coiled-coil region" evidence="5">
    <location>
        <begin position="198"/>
        <end position="225"/>
    </location>
</feature>
<evidence type="ECO:0000259" key="7">
    <source>
        <dbReference type="Pfam" id="PF25917"/>
    </source>
</evidence>
<dbReference type="Pfam" id="PF25917">
    <property type="entry name" value="BSH_RND"/>
    <property type="match status" value="1"/>
</dbReference>
<proteinExistence type="predicted"/>
<dbReference type="Proteomes" id="UP000254518">
    <property type="component" value="Unassembled WGS sequence"/>
</dbReference>
<sequence>MNFSSDPINTLENLIAKNKTKSISIYLVLILAILIFLALLPVIKIDISSQSRGIVRSTTDNVPVTSLVNGKVTFVNLKNNSTVQKGDTLVQLTQETLDTEKATNQEVYSTVQDQVYDLSLVVLGKSNTLKTPAIQQEWYSYAGKQSELLSKITQAKIGYDRNKQLYDKGVIARAEFEKYSFDYTYAQQALSVFEKNQRSVWQNKKRELEEQLKNLNGTLQKITVESKNYVITAPLSGTIENFSGIQTGSFLNASQPIATISAVDQLIVESTVSPNDIGMIKKNQKVKFQLDAFNYNQWGLLEGKVIDIDRNITIQGEQAFFKVRCALNSTAMQLQSGYKTQITKGMTLTTRYIITRRSLFDLLFDKVDDWLNPKQLAQ</sequence>
<reference evidence="10" key="3">
    <citation type="submission" date="2019-07" db="EMBL/GenBank/DDBJ databases">
        <authorList>
            <person name="Whitman W."/>
            <person name="Huntemann M."/>
            <person name="Clum A."/>
            <person name="Pillay M."/>
            <person name="Palaniappan K."/>
            <person name="Varghese N."/>
            <person name="Mikhailova N."/>
            <person name="Stamatis D."/>
            <person name="Reddy T."/>
            <person name="Daum C."/>
            <person name="Shapiro N."/>
            <person name="Ivanova N."/>
            <person name="Kyrpides N."/>
            <person name="Woyke T."/>
        </authorList>
    </citation>
    <scope>NUCLEOTIDE SEQUENCE</scope>
    <source>
        <strain evidence="10">CGMCC 1.5380</strain>
    </source>
</reference>
<evidence type="ECO:0000313" key="12">
    <source>
        <dbReference type="Proteomes" id="UP000321392"/>
    </source>
</evidence>
<dbReference type="Gene3D" id="2.40.50.100">
    <property type="match status" value="1"/>
</dbReference>
<reference evidence="10 12" key="1">
    <citation type="journal article" date="2015" name="Stand. Genomic Sci.">
        <title>Genomic Encyclopedia of Bacterial and Archaeal Type Strains, Phase III: the genomes of soil and plant-associated and newly described type strains.</title>
        <authorList>
            <person name="Whitman W.B."/>
            <person name="Woyke T."/>
            <person name="Klenk H.P."/>
            <person name="Zhou Y."/>
            <person name="Lilburn T.G."/>
            <person name="Beck B.J."/>
            <person name="De Vos P."/>
            <person name="Vandamme P."/>
            <person name="Eisen J.A."/>
            <person name="Garrity G."/>
            <person name="Hugenholtz P."/>
            <person name="Kyrpides N.C."/>
        </authorList>
    </citation>
    <scope>NUCLEOTIDE SEQUENCE [LARGE SCALE GENOMIC DNA]</scope>
    <source>
        <strain evidence="10 12">CGMCC 1.5380</strain>
    </source>
</reference>
<evidence type="ECO:0000256" key="6">
    <source>
        <dbReference type="SAM" id="Phobius"/>
    </source>
</evidence>
<dbReference type="EMBL" id="QQBA01000009">
    <property type="protein sequence ID" value="RDI53578.1"/>
    <property type="molecule type" value="Genomic_DNA"/>
</dbReference>
<gene>
    <name evidence="9" type="ORF">DFR66_109143</name>
    <name evidence="10" type="ORF">IQ02_02002</name>
</gene>
<evidence type="ECO:0000259" key="8">
    <source>
        <dbReference type="Pfam" id="PF26002"/>
    </source>
</evidence>
<feature type="domain" description="AprE-like beta-barrel" evidence="8">
    <location>
        <begin position="266"/>
        <end position="350"/>
    </location>
</feature>
<evidence type="ECO:0000256" key="5">
    <source>
        <dbReference type="SAM" id="Coils"/>
    </source>
</evidence>
<keyword evidence="11" id="KW-1185">Reference proteome</keyword>
<feature type="domain" description="Multidrug resistance protein MdtA-like barrel-sandwich hybrid" evidence="7">
    <location>
        <begin position="62"/>
        <end position="258"/>
    </location>
</feature>
<dbReference type="InterPro" id="IPR058982">
    <property type="entry name" value="Beta-barrel_AprE"/>
</dbReference>
<evidence type="ECO:0000313" key="9">
    <source>
        <dbReference type="EMBL" id="RDI53578.1"/>
    </source>
</evidence>
<dbReference type="InterPro" id="IPR050739">
    <property type="entry name" value="MFP"/>
</dbReference>
<keyword evidence="4 6" id="KW-0472">Membrane</keyword>
<dbReference type="Gene3D" id="2.40.30.170">
    <property type="match status" value="1"/>
</dbReference>